<dbReference type="InterPro" id="IPR022294">
    <property type="entry name" value="ABC-transptr_permeasesu"/>
</dbReference>
<feature type="transmembrane region" description="Helical" evidence="1">
    <location>
        <begin position="101"/>
        <end position="125"/>
    </location>
</feature>
<keyword evidence="1" id="KW-0812">Transmembrane</keyword>
<feature type="transmembrane region" description="Helical" evidence="1">
    <location>
        <begin position="52"/>
        <end position="75"/>
    </location>
</feature>
<organism evidence="2 3">
    <name type="scientific">Blautia obeum</name>
    <dbReference type="NCBI Taxonomy" id="40520"/>
    <lineage>
        <taxon>Bacteria</taxon>
        <taxon>Bacillati</taxon>
        <taxon>Bacillota</taxon>
        <taxon>Clostridia</taxon>
        <taxon>Lachnospirales</taxon>
        <taxon>Lachnospiraceae</taxon>
        <taxon>Blautia</taxon>
    </lineage>
</organism>
<dbReference type="Pfam" id="PF12730">
    <property type="entry name" value="ABC2_membrane_4"/>
    <property type="match status" value="1"/>
</dbReference>
<name>A0A174ALW7_9FIRM</name>
<evidence type="ECO:0000313" key="3">
    <source>
        <dbReference type="Proteomes" id="UP000095645"/>
    </source>
</evidence>
<protein>
    <submittedName>
        <fullName evidence="2">Uncharacterized protein conserved in bacteria</fullName>
    </submittedName>
</protein>
<gene>
    <name evidence="2" type="ORF">ERS852476_01330</name>
</gene>
<dbReference type="Proteomes" id="UP000095645">
    <property type="component" value="Unassembled WGS sequence"/>
</dbReference>
<accession>A0A174ALW7</accession>
<reference evidence="2 3" key="1">
    <citation type="submission" date="2015-09" db="EMBL/GenBank/DDBJ databases">
        <authorList>
            <consortium name="Pathogen Informatics"/>
        </authorList>
    </citation>
    <scope>NUCLEOTIDE SEQUENCE [LARGE SCALE GENOMIC DNA]</scope>
    <source>
        <strain evidence="2 3">2789STDY5834861</strain>
    </source>
</reference>
<evidence type="ECO:0000313" key="2">
    <source>
        <dbReference type="EMBL" id="CUN88436.1"/>
    </source>
</evidence>
<keyword evidence="1" id="KW-0472">Membrane</keyword>
<keyword evidence="1" id="KW-1133">Transmembrane helix</keyword>
<dbReference type="CDD" id="cd21808">
    <property type="entry name" value="ABC-2_lan_permease_MutG"/>
    <property type="match status" value="1"/>
</dbReference>
<feature type="transmembrane region" description="Helical" evidence="1">
    <location>
        <begin position="216"/>
        <end position="234"/>
    </location>
</feature>
<dbReference type="RefSeq" id="WP_055057796.1">
    <property type="nucleotide sequence ID" value="NZ_CYZP01000009.1"/>
</dbReference>
<feature type="transmembrane region" description="Helical" evidence="1">
    <location>
        <begin position="132"/>
        <end position="156"/>
    </location>
</feature>
<dbReference type="AlphaFoldDB" id="A0A174ALW7"/>
<proteinExistence type="predicted"/>
<dbReference type="NCBIfam" id="TIGR03733">
    <property type="entry name" value="lanti_perm_MutG"/>
    <property type="match status" value="1"/>
</dbReference>
<feature type="transmembrane region" description="Helical" evidence="1">
    <location>
        <begin position="20"/>
        <end position="40"/>
    </location>
</feature>
<sequence>MGFIYALRSEQEKTKHTSFWAIHFCVPVMGALLFLAYYSLYASTADSKKLKMILEITTTFFPLLISVIVGLNVALEEKASHFQTLLAVPNRHKNMLAKLTYLYGSGVFALFFLFLLFVIGIHLLGMADAVQLGMLIGAAAGMAFCNFIIYILHLFLSFKFGLGLSLFWGVFESLQCILYSNIELKGVARYIPFAWSMNWVQDILSRQIFNYGTEKIWIAALTTGGLLLTLLWFSHWEGRKNYE</sequence>
<dbReference type="EMBL" id="CYZP01000009">
    <property type="protein sequence ID" value="CUN88436.1"/>
    <property type="molecule type" value="Genomic_DNA"/>
</dbReference>
<evidence type="ECO:0000256" key="1">
    <source>
        <dbReference type="SAM" id="Phobius"/>
    </source>
</evidence>